<evidence type="ECO:0000313" key="3">
    <source>
        <dbReference type="EMBL" id="OME71472.1"/>
    </source>
</evidence>
<dbReference type="EMBL" id="MPTW01000004">
    <property type="protein sequence ID" value="OME71472.1"/>
    <property type="molecule type" value="Genomic_DNA"/>
</dbReference>
<evidence type="ECO:0000256" key="1">
    <source>
        <dbReference type="SAM" id="Phobius"/>
    </source>
</evidence>
<evidence type="ECO:0000313" key="4">
    <source>
        <dbReference type="Proteomes" id="UP000187313"/>
    </source>
</evidence>
<organism evidence="3 5">
    <name type="scientific">Paenibacillus odorifer</name>
    <dbReference type="NCBI Taxonomy" id="189426"/>
    <lineage>
        <taxon>Bacteria</taxon>
        <taxon>Bacillati</taxon>
        <taxon>Bacillota</taxon>
        <taxon>Bacilli</taxon>
        <taxon>Bacillales</taxon>
        <taxon>Paenibacillaceae</taxon>
        <taxon>Paenibacillus</taxon>
    </lineage>
</organism>
<comment type="caution">
    <text evidence="3">The sequence shown here is derived from an EMBL/GenBank/DDBJ whole genome shotgun (WGS) entry which is preliminary data.</text>
</comment>
<keyword evidence="4" id="KW-1185">Reference proteome</keyword>
<dbReference type="Proteomes" id="UP000187425">
    <property type="component" value="Unassembled WGS sequence"/>
</dbReference>
<dbReference type="AlphaFoldDB" id="A0A1R0ZJV5"/>
<sequence length="91" mass="10067">MEYLSITISLVSLVVCLTVYNKVSAMEARIKTMQVNVDQIAKSEGLPPHLVQNEVLQLVRNGKEVAAVKKAREVLGLSLLEAKQYVDALKE</sequence>
<dbReference type="Gene3D" id="3.30.1390.10">
    <property type="match status" value="1"/>
</dbReference>
<gene>
    <name evidence="2" type="ORF">BSK51_11530</name>
    <name evidence="3" type="ORF">BSK65_10520</name>
</gene>
<dbReference type="Proteomes" id="UP000187313">
    <property type="component" value="Unassembled WGS sequence"/>
</dbReference>
<feature type="transmembrane region" description="Helical" evidence="1">
    <location>
        <begin position="6"/>
        <end position="23"/>
    </location>
</feature>
<evidence type="ECO:0008006" key="6">
    <source>
        <dbReference type="Google" id="ProtNLM"/>
    </source>
</evidence>
<dbReference type="InterPro" id="IPR014719">
    <property type="entry name" value="Ribosomal_bL12_C/ClpS-like"/>
</dbReference>
<dbReference type="RefSeq" id="WP_042189381.1">
    <property type="nucleotide sequence ID" value="NZ_MPTD01000007.1"/>
</dbReference>
<evidence type="ECO:0000313" key="5">
    <source>
        <dbReference type="Proteomes" id="UP000187425"/>
    </source>
</evidence>
<keyword evidence="1" id="KW-1133">Transmembrane helix</keyword>
<accession>A0A1R0ZJV5</accession>
<keyword evidence="1" id="KW-0472">Membrane</keyword>
<name>A0A1R0ZJV5_9BACL</name>
<evidence type="ECO:0000313" key="2">
    <source>
        <dbReference type="EMBL" id="OMD52013.1"/>
    </source>
</evidence>
<reference evidence="3 5" key="1">
    <citation type="submission" date="2016-11" db="EMBL/GenBank/DDBJ databases">
        <title>Paenibacillus species isolates.</title>
        <authorList>
            <person name="Beno S.M."/>
        </authorList>
    </citation>
    <scope>NUCLEOTIDE SEQUENCE [LARGE SCALE GENOMIC DNA]</scope>
    <source>
        <strain evidence="3 5">FSL H7-0443</strain>
        <strain evidence="2 4">FSL R5-0923</strain>
    </source>
</reference>
<dbReference type="OrthoDB" id="2649700at2"/>
<dbReference type="EMBL" id="MPTD01000007">
    <property type="protein sequence ID" value="OMD52013.1"/>
    <property type="molecule type" value="Genomic_DNA"/>
</dbReference>
<protein>
    <recommendedName>
        <fullName evidence="6">Ribosomal protein L7/L12 C-terminal domain-containing protein</fullName>
    </recommendedName>
</protein>
<keyword evidence="1" id="KW-0812">Transmembrane</keyword>
<proteinExistence type="predicted"/>